<dbReference type="AlphaFoldDB" id="A0A2P2Q8Q0"/>
<dbReference type="EMBL" id="GGEC01082853">
    <property type="protein sequence ID" value="MBX63337.1"/>
    <property type="molecule type" value="Transcribed_RNA"/>
</dbReference>
<accession>A0A2P2Q8Q0</accession>
<protein>
    <submittedName>
        <fullName evidence="1">Uncharacterized protein</fullName>
    </submittedName>
</protein>
<name>A0A2P2Q8Q0_RHIMU</name>
<evidence type="ECO:0000313" key="1">
    <source>
        <dbReference type="EMBL" id="MBX63337.1"/>
    </source>
</evidence>
<proteinExistence type="predicted"/>
<organism evidence="1">
    <name type="scientific">Rhizophora mucronata</name>
    <name type="common">Asiatic mangrove</name>
    <dbReference type="NCBI Taxonomy" id="61149"/>
    <lineage>
        <taxon>Eukaryota</taxon>
        <taxon>Viridiplantae</taxon>
        <taxon>Streptophyta</taxon>
        <taxon>Embryophyta</taxon>
        <taxon>Tracheophyta</taxon>
        <taxon>Spermatophyta</taxon>
        <taxon>Magnoliopsida</taxon>
        <taxon>eudicotyledons</taxon>
        <taxon>Gunneridae</taxon>
        <taxon>Pentapetalae</taxon>
        <taxon>rosids</taxon>
        <taxon>fabids</taxon>
        <taxon>Malpighiales</taxon>
        <taxon>Rhizophoraceae</taxon>
        <taxon>Rhizophora</taxon>
    </lineage>
</organism>
<reference evidence="1" key="1">
    <citation type="submission" date="2018-02" db="EMBL/GenBank/DDBJ databases">
        <title>Rhizophora mucronata_Transcriptome.</title>
        <authorList>
            <person name="Meera S.P."/>
            <person name="Sreeshan A."/>
            <person name="Augustine A."/>
        </authorList>
    </citation>
    <scope>NUCLEOTIDE SEQUENCE</scope>
    <source>
        <tissue evidence="1">Leaf</tissue>
    </source>
</reference>
<sequence>MYAYTLGFPSYDPGLSLCTANQYIMMQRNERNKPSMRHILDAMN</sequence>